<evidence type="ECO:0000313" key="7">
    <source>
        <dbReference type="EMBL" id="KAE8659681.1"/>
    </source>
</evidence>
<feature type="transmembrane region" description="Helical" evidence="5">
    <location>
        <begin position="25"/>
        <end position="45"/>
    </location>
</feature>
<dbReference type="GO" id="GO:0016020">
    <property type="term" value="C:membrane"/>
    <property type="evidence" value="ECO:0007669"/>
    <property type="project" value="UniProtKB-SubCell"/>
</dbReference>
<dbReference type="Gene3D" id="3.40.50.2300">
    <property type="match status" value="1"/>
</dbReference>
<organism evidence="7 8">
    <name type="scientific">Hibiscus syriacus</name>
    <name type="common">Rose of Sharon</name>
    <dbReference type="NCBI Taxonomy" id="106335"/>
    <lineage>
        <taxon>Eukaryota</taxon>
        <taxon>Viridiplantae</taxon>
        <taxon>Streptophyta</taxon>
        <taxon>Embryophyta</taxon>
        <taxon>Tracheophyta</taxon>
        <taxon>Spermatophyta</taxon>
        <taxon>Magnoliopsida</taxon>
        <taxon>eudicotyledons</taxon>
        <taxon>Gunneridae</taxon>
        <taxon>Pentapetalae</taxon>
        <taxon>rosids</taxon>
        <taxon>malvids</taxon>
        <taxon>Malvales</taxon>
        <taxon>Malvaceae</taxon>
        <taxon>Malvoideae</taxon>
        <taxon>Hibiscus</taxon>
    </lineage>
</organism>
<proteinExistence type="predicted"/>
<evidence type="ECO:0000256" key="5">
    <source>
        <dbReference type="SAM" id="Phobius"/>
    </source>
</evidence>
<dbReference type="AlphaFoldDB" id="A0A6A2WL55"/>
<comment type="subcellular location">
    <subcellularLocation>
        <location evidence="1">Membrane</location>
    </subcellularLocation>
</comment>
<dbReference type="PANTHER" id="PTHR34836">
    <property type="entry name" value="OS06G0188250 PROTEIN"/>
    <property type="match status" value="1"/>
</dbReference>
<feature type="domain" description="Receptor ligand binding region" evidence="6">
    <location>
        <begin position="71"/>
        <end position="184"/>
    </location>
</feature>
<gene>
    <name evidence="7" type="ORF">F3Y22_tig00116962pilonHSYRG00880</name>
</gene>
<evidence type="ECO:0000256" key="1">
    <source>
        <dbReference type="ARBA" id="ARBA00004370"/>
    </source>
</evidence>
<dbReference type="InterPro" id="IPR001828">
    <property type="entry name" value="ANF_lig-bd_rcpt"/>
</dbReference>
<keyword evidence="2 5" id="KW-0812">Transmembrane</keyword>
<dbReference type="Pfam" id="PF01094">
    <property type="entry name" value="ANF_receptor"/>
    <property type="match status" value="1"/>
</dbReference>
<accession>A0A6A2WL55</accession>
<reference evidence="7" key="1">
    <citation type="submission" date="2019-09" db="EMBL/GenBank/DDBJ databases">
        <title>Draft genome information of white flower Hibiscus syriacus.</title>
        <authorList>
            <person name="Kim Y.-M."/>
        </authorList>
    </citation>
    <scope>NUCLEOTIDE SEQUENCE [LARGE SCALE GENOMIC DNA]</scope>
    <source>
        <strain evidence="7">YM2019G1</strain>
    </source>
</reference>
<dbReference type="Proteomes" id="UP000436088">
    <property type="component" value="Unassembled WGS sequence"/>
</dbReference>
<dbReference type="EMBL" id="VEPZ02001737">
    <property type="protein sequence ID" value="KAE8659681.1"/>
    <property type="molecule type" value="Genomic_DNA"/>
</dbReference>
<evidence type="ECO:0000259" key="6">
    <source>
        <dbReference type="Pfam" id="PF01094"/>
    </source>
</evidence>
<comment type="caution">
    <text evidence="7">The sequence shown here is derived from an EMBL/GenBank/DDBJ whole genome shotgun (WGS) entry which is preliminary data.</text>
</comment>
<name>A0A6A2WL55_HIBSY</name>
<keyword evidence="8" id="KW-1185">Reference proteome</keyword>
<dbReference type="PANTHER" id="PTHR34836:SF9">
    <property type="entry name" value="RECEPTOR LIGAND BINDING REGION DOMAIN-CONTAINING PROTEIN"/>
    <property type="match status" value="1"/>
</dbReference>
<evidence type="ECO:0000313" key="8">
    <source>
        <dbReference type="Proteomes" id="UP000436088"/>
    </source>
</evidence>
<dbReference type="InterPro" id="IPR015683">
    <property type="entry name" value="Ionotropic_Glu_rcpt"/>
</dbReference>
<dbReference type="SUPFAM" id="SSF53822">
    <property type="entry name" value="Periplasmic binding protein-like I"/>
    <property type="match status" value="1"/>
</dbReference>
<evidence type="ECO:0000256" key="2">
    <source>
        <dbReference type="ARBA" id="ARBA00022692"/>
    </source>
</evidence>
<keyword evidence="4 5" id="KW-0472">Membrane</keyword>
<protein>
    <recommendedName>
        <fullName evidence="6">Receptor ligand binding region domain-containing protein</fullName>
    </recommendedName>
</protein>
<dbReference type="InterPro" id="IPR028082">
    <property type="entry name" value="Peripla_BP_I"/>
</dbReference>
<evidence type="ECO:0000256" key="3">
    <source>
        <dbReference type="ARBA" id="ARBA00022989"/>
    </source>
</evidence>
<evidence type="ECO:0000256" key="4">
    <source>
        <dbReference type="ARBA" id="ARBA00023136"/>
    </source>
</evidence>
<sequence>MDDTFCYDFKCQFPRFRCITFANRILKLWLFSFVLVSLLIVLSYGDQTTKDNKIVKIGAIIDFHSRSGREEKTALDVAVESFNNNDSNNHKLSLFIQDSGRNPFVAATAAQKLIQEKQVEVIVGLETWEEAVMVGDIGGRAQVPVLSFAKPAIAPPLATTRWPFLVTMANEDSHQMECIAAIVVYSAGKGL</sequence>
<keyword evidence="3 5" id="KW-1133">Transmembrane helix</keyword>